<proteinExistence type="predicted"/>
<evidence type="ECO:0000313" key="1">
    <source>
        <dbReference type="EMBL" id="VVD28387.1"/>
    </source>
</evidence>
<dbReference type="Proteomes" id="UP000325811">
    <property type="component" value="Chromosome I"/>
</dbReference>
<sequence length="59" mass="6775">MPFSRGRFHPSPFGCQRHLSHVNPHFNLYVNVHVKVQCTQSVTSVTTHVERLTHSAHRA</sequence>
<reference evidence="1 2" key="1">
    <citation type="submission" date="2019-08" db="EMBL/GenBank/DDBJ databases">
        <authorList>
            <person name="Herpell B J."/>
        </authorList>
    </citation>
    <scope>NUCLEOTIDE SEQUENCE [LARGE SCALE GENOMIC DNA]</scope>
    <source>
        <strain evidence="2">Msb3</strain>
    </source>
</reference>
<dbReference type="KEGG" id="pdio:PDMSB3_1931"/>
<accession>A0A5Q4YT31</accession>
<evidence type="ECO:0000313" key="2">
    <source>
        <dbReference type="Proteomes" id="UP000325811"/>
    </source>
</evidence>
<organism evidence="1 2">
    <name type="scientific">Paraburkholderia dioscoreae</name>
    <dbReference type="NCBI Taxonomy" id="2604047"/>
    <lineage>
        <taxon>Bacteria</taxon>
        <taxon>Pseudomonadati</taxon>
        <taxon>Pseudomonadota</taxon>
        <taxon>Betaproteobacteria</taxon>
        <taxon>Burkholderiales</taxon>
        <taxon>Burkholderiaceae</taxon>
        <taxon>Paraburkholderia</taxon>
    </lineage>
</organism>
<keyword evidence="2" id="KW-1185">Reference proteome</keyword>
<gene>
    <name evidence="1" type="ORF">PDMSB3_1931</name>
</gene>
<name>A0A5Q4YT31_9BURK</name>
<dbReference type="AlphaFoldDB" id="A0A5Q4YT31"/>
<protein>
    <submittedName>
        <fullName evidence="1">Uncharacterized protein</fullName>
    </submittedName>
</protein>
<dbReference type="EMBL" id="LR699553">
    <property type="protein sequence ID" value="VVD28387.1"/>
    <property type="molecule type" value="Genomic_DNA"/>
</dbReference>